<dbReference type="InterPro" id="IPR005467">
    <property type="entry name" value="His_kinase_dom"/>
</dbReference>
<gene>
    <name evidence="5" type="ORF">FGO68_gene8374</name>
</gene>
<keyword evidence="6" id="KW-1185">Reference proteome</keyword>
<dbReference type="CDD" id="cd00082">
    <property type="entry name" value="HisKA"/>
    <property type="match status" value="1"/>
</dbReference>
<keyword evidence="1 2" id="KW-0597">Phosphoprotein</keyword>
<accession>A0A8J8NX27</accession>
<dbReference type="InterPro" id="IPR050956">
    <property type="entry name" value="2C_system_His_kinase"/>
</dbReference>
<dbReference type="SUPFAM" id="SSF55874">
    <property type="entry name" value="ATPase domain of HSP90 chaperone/DNA topoisomerase II/histidine kinase"/>
    <property type="match status" value="1"/>
</dbReference>
<dbReference type="PROSITE" id="PS50110">
    <property type="entry name" value="RESPONSE_REGULATORY"/>
    <property type="match status" value="1"/>
</dbReference>
<dbReference type="Gene3D" id="3.30.565.10">
    <property type="entry name" value="Histidine kinase-like ATPase, C-terminal domain"/>
    <property type="match status" value="1"/>
</dbReference>
<feature type="domain" description="Response regulatory" evidence="4">
    <location>
        <begin position="306"/>
        <end position="439"/>
    </location>
</feature>
<comment type="caution">
    <text evidence="5">The sequence shown here is derived from an EMBL/GenBank/DDBJ whole genome shotgun (WGS) entry which is preliminary data.</text>
</comment>
<dbReference type="Pfam" id="PF00512">
    <property type="entry name" value="HisKA"/>
    <property type="match status" value="1"/>
</dbReference>
<dbReference type="PANTHER" id="PTHR43719">
    <property type="entry name" value="TWO-COMPONENT HISTIDINE KINASE"/>
    <property type="match status" value="1"/>
</dbReference>
<dbReference type="EMBL" id="RRYP01003662">
    <property type="protein sequence ID" value="TNV83602.1"/>
    <property type="molecule type" value="Genomic_DNA"/>
</dbReference>
<dbReference type="CDD" id="cd17546">
    <property type="entry name" value="REC_hyHK_CKI1_RcsC-like"/>
    <property type="match status" value="1"/>
</dbReference>
<dbReference type="InterPro" id="IPR036097">
    <property type="entry name" value="HisK_dim/P_sf"/>
</dbReference>
<dbReference type="SMART" id="SM00388">
    <property type="entry name" value="HisKA"/>
    <property type="match status" value="1"/>
</dbReference>
<feature type="domain" description="Histidine kinase" evidence="3">
    <location>
        <begin position="5"/>
        <end position="241"/>
    </location>
</feature>
<dbReference type="InterPro" id="IPR004358">
    <property type="entry name" value="Sig_transdc_His_kin-like_C"/>
</dbReference>
<sequence length="445" mass="50497">MLTATISHDMRTPLNAILGMGNNLERYVEDQNGKKFHRVMMNSAALLLFLVNDLLDLFRIKNGKFICNNLICNLRKEFSELADIFQLQAQEKGLKLTFDCDPTVPQELTIDIQRVRQVLINLIGNSLKFTFQGSITLCAKIIRDEFGGHLLQVYVCDTGTGIKEEDKDKIFQMFGKLEATANMNTTGVGLGLAICKKILEGLEGTIYLADKCPSAQCLQNTTKRQDFQHGTTFSFILKLQESDFPKSSKLYESPQHSVIEESEIGPFDISKLIDRFQNQGIFVAKQGTISQHSSTKSYCPCAERRDILIVDDNIFNIMTLQCIISESLKITTDRALNGKEALEKIIKRKEENELKPCQCERMRQNYRLVFMDCNMPVMDGFQATIEIRGLMPDQKIYIVALTAYATDEFEKRCLSIGMDSYLSKPVAESRIKELVKRLRIQSAAQ</sequence>
<dbReference type="AlphaFoldDB" id="A0A8J8NX27"/>
<dbReference type="Gene3D" id="3.40.50.2300">
    <property type="match status" value="1"/>
</dbReference>
<proteinExistence type="predicted"/>
<dbReference type="InterPro" id="IPR001789">
    <property type="entry name" value="Sig_transdc_resp-reg_receiver"/>
</dbReference>
<dbReference type="GO" id="GO:0000155">
    <property type="term" value="F:phosphorelay sensor kinase activity"/>
    <property type="evidence" value="ECO:0007669"/>
    <property type="project" value="InterPro"/>
</dbReference>
<dbReference type="PRINTS" id="PR00344">
    <property type="entry name" value="BCTRLSENSOR"/>
</dbReference>
<dbReference type="Pfam" id="PF00072">
    <property type="entry name" value="Response_reg"/>
    <property type="match status" value="1"/>
</dbReference>
<evidence type="ECO:0000259" key="4">
    <source>
        <dbReference type="PROSITE" id="PS50110"/>
    </source>
</evidence>
<evidence type="ECO:0000313" key="5">
    <source>
        <dbReference type="EMBL" id="TNV83602.1"/>
    </source>
</evidence>
<dbReference type="Proteomes" id="UP000785679">
    <property type="component" value="Unassembled WGS sequence"/>
</dbReference>
<name>A0A8J8NX27_HALGN</name>
<dbReference type="InterPro" id="IPR011006">
    <property type="entry name" value="CheY-like_superfamily"/>
</dbReference>
<dbReference type="InterPro" id="IPR003594">
    <property type="entry name" value="HATPase_dom"/>
</dbReference>
<evidence type="ECO:0000256" key="2">
    <source>
        <dbReference type="PROSITE-ProRule" id="PRU00169"/>
    </source>
</evidence>
<dbReference type="Gene3D" id="1.10.287.130">
    <property type="match status" value="1"/>
</dbReference>
<reference evidence="5" key="1">
    <citation type="submission" date="2019-06" db="EMBL/GenBank/DDBJ databases">
        <authorList>
            <person name="Zheng W."/>
        </authorList>
    </citation>
    <scope>NUCLEOTIDE SEQUENCE</scope>
    <source>
        <strain evidence="5">QDHG01</strain>
    </source>
</reference>
<feature type="modified residue" description="4-aspartylphosphate" evidence="2">
    <location>
        <position position="372"/>
    </location>
</feature>
<dbReference type="PROSITE" id="PS50109">
    <property type="entry name" value="HIS_KIN"/>
    <property type="match status" value="1"/>
</dbReference>
<dbReference type="SMART" id="SM00387">
    <property type="entry name" value="HATPase_c"/>
    <property type="match status" value="1"/>
</dbReference>
<organism evidence="5 6">
    <name type="scientific">Halteria grandinella</name>
    <dbReference type="NCBI Taxonomy" id="5974"/>
    <lineage>
        <taxon>Eukaryota</taxon>
        <taxon>Sar</taxon>
        <taxon>Alveolata</taxon>
        <taxon>Ciliophora</taxon>
        <taxon>Intramacronucleata</taxon>
        <taxon>Spirotrichea</taxon>
        <taxon>Stichotrichia</taxon>
        <taxon>Sporadotrichida</taxon>
        <taxon>Halteriidae</taxon>
        <taxon>Halteria</taxon>
    </lineage>
</organism>
<dbReference type="InterPro" id="IPR003661">
    <property type="entry name" value="HisK_dim/P_dom"/>
</dbReference>
<dbReference type="PANTHER" id="PTHR43719:SF28">
    <property type="entry name" value="PEROXIDE STRESS-ACTIVATED HISTIDINE KINASE MAK1-RELATED"/>
    <property type="match status" value="1"/>
</dbReference>
<dbReference type="SUPFAM" id="SSF52172">
    <property type="entry name" value="CheY-like"/>
    <property type="match status" value="1"/>
</dbReference>
<dbReference type="Pfam" id="PF02518">
    <property type="entry name" value="HATPase_c"/>
    <property type="match status" value="1"/>
</dbReference>
<evidence type="ECO:0000313" key="6">
    <source>
        <dbReference type="Proteomes" id="UP000785679"/>
    </source>
</evidence>
<dbReference type="SMART" id="SM00448">
    <property type="entry name" value="REC"/>
    <property type="match status" value="1"/>
</dbReference>
<dbReference type="OrthoDB" id="60033at2759"/>
<dbReference type="InterPro" id="IPR036890">
    <property type="entry name" value="HATPase_C_sf"/>
</dbReference>
<evidence type="ECO:0000259" key="3">
    <source>
        <dbReference type="PROSITE" id="PS50109"/>
    </source>
</evidence>
<protein>
    <recommendedName>
        <fullName evidence="7">Histidine kinase</fullName>
    </recommendedName>
</protein>
<dbReference type="SUPFAM" id="SSF47384">
    <property type="entry name" value="Homodimeric domain of signal transducing histidine kinase"/>
    <property type="match status" value="1"/>
</dbReference>
<evidence type="ECO:0000256" key="1">
    <source>
        <dbReference type="ARBA" id="ARBA00022553"/>
    </source>
</evidence>
<evidence type="ECO:0008006" key="7">
    <source>
        <dbReference type="Google" id="ProtNLM"/>
    </source>
</evidence>